<dbReference type="PRINTS" id="PR00032">
    <property type="entry name" value="HTHARAC"/>
</dbReference>
<dbReference type="Pfam" id="PF06445">
    <property type="entry name" value="GyrI-like"/>
    <property type="match status" value="1"/>
</dbReference>
<dbReference type="PROSITE" id="PS00041">
    <property type="entry name" value="HTH_ARAC_FAMILY_1"/>
    <property type="match status" value="1"/>
</dbReference>
<dbReference type="EMBL" id="NEVK01000008">
    <property type="protein sequence ID" value="OZI16709.1"/>
    <property type="molecule type" value="Genomic_DNA"/>
</dbReference>
<dbReference type="SMART" id="SM00871">
    <property type="entry name" value="AraC_E_bind"/>
    <property type="match status" value="1"/>
</dbReference>
<feature type="domain" description="HTH araC/xylS-type" evidence="4">
    <location>
        <begin position="14"/>
        <end position="111"/>
    </location>
</feature>
<dbReference type="RefSeq" id="WP_094797641.1">
    <property type="nucleotide sequence ID" value="NZ_NEVK01000008.1"/>
</dbReference>
<dbReference type="Gene3D" id="1.10.10.60">
    <property type="entry name" value="Homeodomain-like"/>
    <property type="match status" value="2"/>
</dbReference>
<accession>A0A261QV82</accession>
<reference evidence="6" key="1">
    <citation type="submission" date="2017-05" db="EMBL/GenBank/DDBJ databases">
        <title>Complete and WGS of Bordetella genogroups.</title>
        <authorList>
            <person name="Spilker T."/>
            <person name="Lipuma J."/>
        </authorList>
    </citation>
    <scope>NUCLEOTIDE SEQUENCE [LARGE SCALE GENOMIC DNA]</scope>
    <source>
        <strain evidence="6">AU18089</strain>
    </source>
</reference>
<evidence type="ECO:0000256" key="1">
    <source>
        <dbReference type="ARBA" id="ARBA00023015"/>
    </source>
</evidence>
<organism evidence="5 6">
    <name type="scientific">Bordetella genomosp. 7</name>
    <dbReference type="NCBI Taxonomy" id="1416805"/>
    <lineage>
        <taxon>Bacteria</taxon>
        <taxon>Pseudomonadati</taxon>
        <taxon>Pseudomonadota</taxon>
        <taxon>Betaproteobacteria</taxon>
        <taxon>Burkholderiales</taxon>
        <taxon>Alcaligenaceae</taxon>
        <taxon>Bordetella</taxon>
    </lineage>
</organism>
<dbReference type="GO" id="GO:0043565">
    <property type="term" value="F:sequence-specific DNA binding"/>
    <property type="evidence" value="ECO:0007669"/>
    <property type="project" value="InterPro"/>
</dbReference>
<proteinExistence type="predicted"/>
<name>A0A261QV82_9BORD</name>
<dbReference type="InterPro" id="IPR029442">
    <property type="entry name" value="GyrI-like"/>
</dbReference>
<dbReference type="SMART" id="SM00342">
    <property type="entry name" value="HTH_ARAC"/>
    <property type="match status" value="1"/>
</dbReference>
<dbReference type="InterPro" id="IPR018060">
    <property type="entry name" value="HTH_AraC"/>
</dbReference>
<dbReference type="PANTHER" id="PTHR40055:SF1">
    <property type="entry name" value="TRANSCRIPTIONAL REGULATOR YGIV-RELATED"/>
    <property type="match status" value="1"/>
</dbReference>
<comment type="caution">
    <text evidence="5">The sequence shown here is derived from an EMBL/GenBank/DDBJ whole genome shotgun (WGS) entry which is preliminary data.</text>
</comment>
<dbReference type="InterPro" id="IPR050908">
    <property type="entry name" value="SmbC-like"/>
</dbReference>
<keyword evidence="2" id="KW-0238">DNA-binding</keyword>
<dbReference type="Proteomes" id="UP000216947">
    <property type="component" value="Unassembled WGS sequence"/>
</dbReference>
<evidence type="ECO:0000313" key="5">
    <source>
        <dbReference type="EMBL" id="OZI16709.1"/>
    </source>
</evidence>
<dbReference type="InterPro" id="IPR010499">
    <property type="entry name" value="AraC_E-bd"/>
</dbReference>
<dbReference type="SUPFAM" id="SSF46689">
    <property type="entry name" value="Homeodomain-like"/>
    <property type="match status" value="2"/>
</dbReference>
<protein>
    <submittedName>
        <fullName evidence="5">AraC family transcriptional regulator</fullName>
    </submittedName>
</protein>
<dbReference type="InterPro" id="IPR011256">
    <property type="entry name" value="Reg_factor_effector_dom_sf"/>
</dbReference>
<keyword evidence="6" id="KW-1185">Reference proteome</keyword>
<keyword evidence="1" id="KW-0805">Transcription regulation</keyword>
<evidence type="ECO:0000259" key="4">
    <source>
        <dbReference type="PROSITE" id="PS01124"/>
    </source>
</evidence>
<dbReference type="GO" id="GO:0003700">
    <property type="term" value="F:DNA-binding transcription factor activity"/>
    <property type="evidence" value="ECO:0007669"/>
    <property type="project" value="InterPro"/>
</dbReference>
<evidence type="ECO:0000256" key="2">
    <source>
        <dbReference type="ARBA" id="ARBA00023125"/>
    </source>
</evidence>
<dbReference type="InterPro" id="IPR018062">
    <property type="entry name" value="HTH_AraC-typ_CS"/>
</dbReference>
<sequence length="276" mass="30827">MKSTTRIHYATRLEPVLQWLAAHPDAAPDLYHLADLACLSPYHFHRVYRALMGETVNATMQRLRMHRASVDLAGNRPMQQVAQRAGYASQAAFNRAFGAVFGMPPGRYRHARSRPFNPQELGMYPTTIEQFSGASLATLAHQGDYQHIGATFDRLFMLASSRDLVGPDTRSFGVYYDDPAQVPASQLRSRAGLTVPAGAAVDAVFEPFALPAARCAVLEYTGPYSEIEAAYNWLFSEWLPESGHETLDFPMWEEYVNDPKVTPASELRTRIYLPLA</sequence>
<keyword evidence="3" id="KW-0804">Transcription</keyword>
<dbReference type="Gene3D" id="3.20.80.10">
    <property type="entry name" value="Regulatory factor, effector binding domain"/>
    <property type="match status" value="1"/>
</dbReference>
<dbReference type="SUPFAM" id="SSF55136">
    <property type="entry name" value="Probable bacterial effector-binding domain"/>
    <property type="match status" value="1"/>
</dbReference>
<dbReference type="AlphaFoldDB" id="A0A261QV82"/>
<evidence type="ECO:0000256" key="3">
    <source>
        <dbReference type="ARBA" id="ARBA00023163"/>
    </source>
</evidence>
<evidence type="ECO:0000313" key="6">
    <source>
        <dbReference type="Proteomes" id="UP000216947"/>
    </source>
</evidence>
<dbReference type="InterPro" id="IPR020449">
    <property type="entry name" value="Tscrpt_reg_AraC-type_HTH"/>
</dbReference>
<dbReference type="InterPro" id="IPR009057">
    <property type="entry name" value="Homeodomain-like_sf"/>
</dbReference>
<dbReference type="PROSITE" id="PS01124">
    <property type="entry name" value="HTH_ARAC_FAMILY_2"/>
    <property type="match status" value="1"/>
</dbReference>
<gene>
    <name evidence="5" type="ORF">CAL19_18765</name>
</gene>
<dbReference type="Pfam" id="PF12833">
    <property type="entry name" value="HTH_18"/>
    <property type="match status" value="1"/>
</dbReference>
<dbReference type="PANTHER" id="PTHR40055">
    <property type="entry name" value="TRANSCRIPTIONAL REGULATOR YGIV-RELATED"/>
    <property type="match status" value="1"/>
</dbReference>